<organism evidence="6 7">
    <name type="scientific">Tsukamurella strandjordii</name>
    <dbReference type="NCBI Taxonomy" id="147577"/>
    <lineage>
        <taxon>Bacteria</taxon>
        <taxon>Bacillati</taxon>
        <taxon>Actinomycetota</taxon>
        <taxon>Actinomycetes</taxon>
        <taxon>Mycobacteriales</taxon>
        <taxon>Tsukamurellaceae</taxon>
        <taxon>Tsukamurella</taxon>
    </lineage>
</organism>
<feature type="chain" id="PRO_5041661830" description="Low molecular weight antigen MTB12-like C-terminal domain-containing protein" evidence="4">
    <location>
        <begin position="28"/>
        <end position="166"/>
    </location>
</feature>
<dbReference type="Pfam" id="PF26580">
    <property type="entry name" value="Mtb12_C"/>
    <property type="match status" value="1"/>
</dbReference>
<dbReference type="EMBL" id="JAUTIX010000006">
    <property type="protein sequence ID" value="MDP0399460.1"/>
    <property type="molecule type" value="Genomic_DNA"/>
</dbReference>
<comment type="similarity">
    <text evidence="2">Belongs to the MTB12 family.</text>
</comment>
<evidence type="ECO:0000313" key="7">
    <source>
        <dbReference type="Proteomes" id="UP001178281"/>
    </source>
</evidence>
<feature type="signal peptide" evidence="4">
    <location>
        <begin position="1"/>
        <end position="27"/>
    </location>
</feature>
<feature type="region of interest" description="Disordered" evidence="3">
    <location>
        <begin position="23"/>
        <end position="53"/>
    </location>
</feature>
<keyword evidence="1 4" id="KW-0732">Signal</keyword>
<name>A0AA90NCT3_9ACTN</name>
<evidence type="ECO:0000256" key="1">
    <source>
        <dbReference type="ARBA" id="ARBA00022729"/>
    </source>
</evidence>
<evidence type="ECO:0000256" key="2">
    <source>
        <dbReference type="ARBA" id="ARBA00093774"/>
    </source>
</evidence>
<dbReference type="AlphaFoldDB" id="A0AA90NCT3"/>
<sequence>MTGLSRALAPTVALAALLAGCASQNSASPPSPMGTTATVAAQAENPSTSPDRAPSAAQLEAMLERAVDPSVPSAAKVDLVQGATPADAPLFDELVRLRQNNPQFTWHIGKPVLEEFGVSRAPVSGLVGGANQTAYATFVFEGGWKLQRDYACDIVAQVGRSAPSCG</sequence>
<feature type="compositionally biased region" description="Polar residues" evidence="3">
    <location>
        <begin position="23"/>
        <end position="50"/>
    </location>
</feature>
<comment type="caution">
    <text evidence="6">The sequence shown here is derived from an EMBL/GenBank/DDBJ whole genome shotgun (WGS) entry which is preliminary data.</text>
</comment>
<dbReference type="PROSITE" id="PS51257">
    <property type="entry name" value="PROKAR_LIPOPROTEIN"/>
    <property type="match status" value="1"/>
</dbReference>
<dbReference type="RefSeq" id="WP_305112089.1">
    <property type="nucleotide sequence ID" value="NZ_BAAAII010000016.1"/>
</dbReference>
<keyword evidence="7" id="KW-1185">Reference proteome</keyword>
<feature type="domain" description="Low molecular weight antigen MTB12-like C-terminal" evidence="5">
    <location>
        <begin position="53"/>
        <end position="159"/>
    </location>
</feature>
<evidence type="ECO:0000259" key="5">
    <source>
        <dbReference type="Pfam" id="PF26580"/>
    </source>
</evidence>
<dbReference type="Proteomes" id="UP001178281">
    <property type="component" value="Unassembled WGS sequence"/>
</dbReference>
<reference evidence="6" key="1">
    <citation type="submission" date="2023-08" db="EMBL/GenBank/DDBJ databases">
        <title>The draft genome of Tsukamurella strandjordii strain 050030.</title>
        <authorList>
            <person name="Zhao F."/>
            <person name="Feng Y."/>
            <person name="Zong Z."/>
        </authorList>
    </citation>
    <scope>NUCLEOTIDE SEQUENCE</scope>
    <source>
        <strain evidence="6">050030</strain>
    </source>
</reference>
<gene>
    <name evidence="6" type="ORF">Q7X28_16160</name>
</gene>
<evidence type="ECO:0000256" key="4">
    <source>
        <dbReference type="SAM" id="SignalP"/>
    </source>
</evidence>
<evidence type="ECO:0000313" key="6">
    <source>
        <dbReference type="EMBL" id="MDP0399460.1"/>
    </source>
</evidence>
<accession>A0AA90NCT3</accession>
<proteinExistence type="inferred from homology"/>
<dbReference type="InterPro" id="IPR058644">
    <property type="entry name" value="Mtb12-like_C"/>
</dbReference>
<evidence type="ECO:0000256" key="3">
    <source>
        <dbReference type="SAM" id="MobiDB-lite"/>
    </source>
</evidence>
<protein>
    <recommendedName>
        <fullName evidence="5">Low molecular weight antigen MTB12-like C-terminal domain-containing protein</fullName>
    </recommendedName>
</protein>